<organism evidence="2 3">
    <name type="scientific">Rhizoctonia solani</name>
    <dbReference type="NCBI Taxonomy" id="456999"/>
    <lineage>
        <taxon>Eukaryota</taxon>
        <taxon>Fungi</taxon>
        <taxon>Dikarya</taxon>
        <taxon>Basidiomycota</taxon>
        <taxon>Agaricomycotina</taxon>
        <taxon>Agaricomycetes</taxon>
        <taxon>Cantharellales</taxon>
        <taxon>Ceratobasidiaceae</taxon>
        <taxon>Rhizoctonia</taxon>
    </lineage>
</organism>
<evidence type="ECO:0000256" key="1">
    <source>
        <dbReference type="SAM" id="MobiDB-lite"/>
    </source>
</evidence>
<accession>A0A8H7M9F0</accession>
<dbReference type="EMBL" id="JACYCF010000001">
    <property type="protein sequence ID" value="KAF8761465.1"/>
    <property type="molecule type" value="Genomic_DNA"/>
</dbReference>
<reference evidence="2" key="1">
    <citation type="submission" date="2020-09" db="EMBL/GenBank/DDBJ databases">
        <title>Comparative genome analyses of four rice-infecting Rhizoctonia solani isolates reveal extensive enrichment of homogalacturonan modification genes.</title>
        <authorList>
            <person name="Lee D.-Y."/>
            <person name="Jeon J."/>
            <person name="Kim K.-T."/>
            <person name="Cheong K."/>
            <person name="Song H."/>
            <person name="Choi G."/>
            <person name="Ko J."/>
            <person name="Opiyo S.O."/>
            <person name="Zuo S."/>
            <person name="Madhav S."/>
            <person name="Lee Y.-H."/>
            <person name="Wang G.-L."/>
        </authorList>
    </citation>
    <scope>NUCLEOTIDE SEQUENCE</scope>
    <source>
        <strain evidence="2">AG1-IA B2</strain>
    </source>
</reference>
<gene>
    <name evidence="2" type="ORF">RHS01_00031</name>
</gene>
<evidence type="ECO:0000313" key="3">
    <source>
        <dbReference type="Proteomes" id="UP000614334"/>
    </source>
</evidence>
<sequence>MLRPSPCKSPNETPSLAIEARCSISLPLAAHHSTIRRPRISRSKVIAKLGEKRAAVASPRSSKTRSSIQGRTSFGVKPGPVPVDAAKARMRKSEAPAGAIALWTRAL</sequence>
<feature type="region of interest" description="Disordered" evidence="1">
    <location>
        <begin position="51"/>
        <end position="80"/>
    </location>
</feature>
<name>A0A8H7M9F0_9AGAM</name>
<dbReference type="Proteomes" id="UP000614334">
    <property type="component" value="Unassembled WGS sequence"/>
</dbReference>
<proteinExistence type="predicted"/>
<comment type="caution">
    <text evidence="2">The sequence shown here is derived from an EMBL/GenBank/DDBJ whole genome shotgun (WGS) entry which is preliminary data.</text>
</comment>
<dbReference type="AlphaFoldDB" id="A0A8H7M9F0"/>
<protein>
    <submittedName>
        <fullName evidence="2">Uncharacterized protein</fullName>
    </submittedName>
</protein>
<feature type="compositionally biased region" description="Polar residues" evidence="1">
    <location>
        <begin position="59"/>
        <end position="72"/>
    </location>
</feature>
<evidence type="ECO:0000313" key="2">
    <source>
        <dbReference type="EMBL" id="KAF8761465.1"/>
    </source>
</evidence>